<dbReference type="Proteomes" id="UP000257706">
    <property type="component" value="Unassembled WGS sequence"/>
</dbReference>
<dbReference type="EMBL" id="DMAI01000062">
    <property type="protein sequence ID" value="HAE46528.1"/>
    <property type="molecule type" value="Genomic_DNA"/>
</dbReference>
<gene>
    <name evidence="1" type="ORF">DCK97_03820</name>
</gene>
<accession>A0A3B9IFQ6</accession>
<dbReference type="AlphaFoldDB" id="A0A3B9IFQ6"/>
<organism evidence="1 2">
    <name type="scientific">Tistrella mobilis</name>
    <dbReference type="NCBI Taxonomy" id="171437"/>
    <lineage>
        <taxon>Bacteria</taxon>
        <taxon>Pseudomonadati</taxon>
        <taxon>Pseudomonadota</taxon>
        <taxon>Alphaproteobacteria</taxon>
        <taxon>Geminicoccales</taxon>
        <taxon>Geminicoccaceae</taxon>
        <taxon>Tistrella</taxon>
    </lineage>
</organism>
<dbReference type="InterPro" id="IPR008914">
    <property type="entry name" value="PEBP"/>
</dbReference>
<comment type="caution">
    <text evidence="1">The sequence shown here is derived from an EMBL/GenBank/DDBJ whole genome shotgun (WGS) entry which is preliminary data.</text>
</comment>
<protein>
    <submittedName>
        <fullName evidence="1">Phospholipid-binding protein</fullName>
    </submittedName>
</protein>
<dbReference type="Gene3D" id="3.90.280.10">
    <property type="entry name" value="PEBP-like"/>
    <property type="match status" value="1"/>
</dbReference>
<proteinExistence type="predicted"/>
<dbReference type="Pfam" id="PF01161">
    <property type="entry name" value="PBP"/>
    <property type="match status" value="1"/>
</dbReference>
<evidence type="ECO:0000313" key="2">
    <source>
        <dbReference type="Proteomes" id="UP000257706"/>
    </source>
</evidence>
<sequence>MAVSFNWNDTKSCSSTSPEINIENVPGNTRFVDIRLIDLDAPAFNHGGSVVGYDGSGLIKKGALSNYTGPCPPSGTSHRYQFTVRALNADKTLILGTGMSTATFPSTR</sequence>
<evidence type="ECO:0000313" key="1">
    <source>
        <dbReference type="EMBL" id="HAE46528.1"/>
    </source>
</evidence>
<name>A0A3B9IFQ6_9PROT</name>
<dbReference type="InterPro" id="IPR036610">
    <property type="entry name" value="PEBP-like_sf"/>
</dbReference>
<dbReference type="SUPFAM" id="SSF49777">
    <property type="entry name" value="PEBP-like"/>
    <property type="match status" value="1"/>
</dbReference>
<reference evidence="1 2" key="1">
    <citation type="journal article" date="2018" name="Nat. Biotechnol.">
        <title>A standardized bacterial taxonomy based on genome phylogeny substantially revises the tree of life.</title>
        <authorList>
            <person name="Parks D.H."/>
            <person name="Chuvochina M."/>
            <person name="Waite D.W."/>
            <person name="Rinke C."/>
            <person name="Skarshewski A."/>
            <person name="Chaumeil P.A."/>
            <person name="Hugenholtz P."/>
        </authorList>
    </citation>
    <scope>NUCLEOTIDE SEQUENCE [LARGE SCALE GENOMIC DNA]</scope>
    <source>
        <strain evidence="1">UBA8739</strain>
    </source>
</reference>